<organism evidence="1 2">
    <name type="scientific">Cryptotermes secundus</name>
    <dbReference type="NCBI Taxonomy" id="105785"/>
    <lineage>
        <taxon>Eukaryota</taxon>
        <taxon>Metazoa</taxon>
        <taxon>Ecdysozoa</taxon>
        <taxon>Arthropoda</taxon>
        <taxon>Hexapoda</taxon>
        <taxon>Insecta</taxon>
        <taxon>Pterygota</taxon>
        <taxon>Neoptera</taxon>
        <taxon>Polyneoptera</taxon>
        <taxon>Dictyoptera</taxon>
        <taxon>Blattodea</taxon>
        <taxon>Blattoidea</taxon>
        <taxon>Termitoidae</taxon>
        <taxon>Kalotermitidae</taxon>
        <taxon>Cryptotermitinae</taxon>
        <taxon>Cryptotermes</taxon>
    </lineage>
</organism>
<protein>
    <submittedName>
        <fullName evidence="1">Uncharacterized protein</fullName>
    </submittedName>
</protein>
<dbReference type="Proteomes" id="UP000235965">
    <property type="component" value="Unassembled WGS sequence"/>
</dbReference>
<dbReference type="AlphaFoldDB" id="A0A2J7RSW9"/>
<comment type="caution">
    <text evidence="1">The sequence shown here is derived from an EMBL/GenBank/DDBJ whole genome shotgun (WGS) entry which is preliminary data.</text>
</comment>
<accession>A0A2J7RSW9</accession>
<keyword evidence="2" id="KW-1185">Reference proteome</keyword>
<name>A0A2J7RSW9_9NEOP</name>
<sequence length="51" mass="5879">MGHEGLNYWMTVKNVEAAYFKVLYQHKLGRTEYTTSNYCTETASIQASIQT</sequence>
<reference evidence="1 2" key="1">
    <citation type="submission" date="2017-12" db="EMBL/GenBank/DDBJ databases">
        <title>Hemimetabolous genomes reveal molecular basis of termite eusociality.</title>
        <authorList>
            <person name="Harrison M.C."/>
            <person name="Jongepier E."/>
            <person name="Robertson H.M."/>
            <person name="Arning N."/>
            <person name="Bitard-Feildel T."/>
            <person name="Chao H."/>
            <person name="Childers C.P."/>
            <person name="Dinh H."/>
            <person name="Doddapaneni H."/>
            <person name="Dugan S."/>
            <person name="Gowin J."/>
            <person name="Greiner C."/>
            <person name="Han Y."/>
            <person name="Hu H."/>
            <person name="Hughes D.S.T."/>
            <person name="Huylmans A.-K."/>
            <person name="Kemena C."/>
            <person name="Kremer L.P.M."/>
            <person name="Lee S.L."/>
            <person name="Lopez-Ezquerra A."/>
            <person name="Mallet L."/>
            <person name="Monroy-Kuhn J.M."/>
            <person name="Moser A."/>
            <person name="Murali S.C."/>
            <person name="Muzny D.M."/>
            <person name="Otani S."/>
            <person name="Piulachs M.-D."/>
            <person name="Poelchau M."/>
            <person name="Qu J."/>
            <person name="Schaub F."/>
            <person name="Wada-Katsumata A."/>
            <person name="Worley K.C."/>
            <person name="Xie Q."/>
            <person name="Ylla G."/>
            <person name="Poulsen M."/>
            <person name="Gibbs R.A."/>
            <person name="Schal C."/>
            <person name="Richards S."/>
            <person name="Belles X."/>
            <person name="Korb J."/>
            <person name="Bornberg-Bauer E."/>
        </authorList>
    </citation>
    <scope>NUCLEOTIDE SEQUENCE [LARGE SCALE GENOMIC DNA]</scope>
    <source>
        <tissue evidence="1">Whole body</tissue>
    </source>
</reference>
<dbReference type="EMBL" id="NEVH01000250">
    <property type="protein sequence ID" value="PNF43922.1"/>
    <property type="molecule type" value="Genomic_DNA"/>
</dbReference>
<evidence type="ECO:0000313" key="2">
    <source>
        <dbReference type="Proteomes" id="UP000235965"/>
    </source>
</evidence>
<dbReference type="InParanoid" id="A0A2J7RSW9"/>
<proteinExistence type="predicted"/>
<gene>
    <name evidence="1" type="ORF">B7P43_G02819</name>
</gene>
<evidence type="ECO:0000313" key="1">
    <source>
        <dbReference type="EMBL" id="PNF43922.1"/>
    </source>
</evidence>